<dbReference type="AlphaFoldDB" id="A0A0D1Y589"/>
<keyword evidence="1" id="KW-0175">Coiled coil</keyword>
<dbReference type="PANTHER" id="PTHR37012:SF7">
    <property type="entry name" value="B-ZIP TRANSCRIPTION FACTOR (EUROFUNG)-RELATED"/>
    <property type="match status" value="1"/>
</dbReference>
<feature type="region of interest" description="Disordered" evidence="2">
    <location>
        <begin position="1"/>
        <end position="27"/>
    </location>
</feature>
<dbReference type="HOGENOM" id="CLU_028818_2_1_1"/>
<protein>
    <recommendedName>
        <fullName evidence="5">BZIP domain-containing protein</fullName>
    </recommendedName>
</protein>
<organism evidence="3 4">
    <name type="scientific">Exophiala mesophila</name>
    <name type="common">Black yeast-like fungus</name>
    <dbReference type="NCBI Taxonomy" id="212818"/>
    <lineage>
        <taxon>Eukaryota</taxon>
        <taxon>Fungi</taxon>
        <taxon>Dikarya</taxon>
        <taxon>Ascomycota</taxon>
        <taxon>Pezizomycotina</taxon>
        <taxon>Eurotiomycetes</taxon>
        <taxon>Chaetothyriomycetidae</taxon>
        <taxon>Chaetothyriales</taxon>
        <taxon>Herpotrichiellaceae</taxon>
        <taxon>Exophiala</taxon>
    </lineage>
</organism>
<feature type="region of interest" description="Disordered" evidence="2">
    <location>
        <begin position="133"/>
        <end position="184"/>
    </location>
</feature>
<evidence type="ECO:0000313" key="3">
    <source>
        <dbReference type="EMBL" id="KIV95861.1"/>
    </source>
</evidence>
<gene>
    <name evidence="3" type="ORF">PV10_03465</name>
</gene>
<dbReference type="PANTHER" id="PTHR37012">
    <property type="entry name" value="B-ZIP TRANSCRIPTION FACTOR (EUROFUNG)-RELATED"/>
    <property type="match status" value="1"/>
</dbReference>
<dbReference type="Pfam" id="PF11905">
    <property type="entry name" value="DUF3425"/>
    <property type="match status" value="1"/>
</dbReference>
<evidence type="ECO:0000256" key="1">
    <source>
        <dbReference type="SAM" id="Coils"/>
    </source>
</evidence>
<dbReference type="EMBL" id="KN847521">
    <property type="protein sequence ID" value="KIV95861.1"/>
    <property type="molecule type" value="Genomic_DNA"/>
</dbReference>
<dbReference type="CDD" id="cd14688">
    <property type="entry name" value="bZIP_YAP"/>
    <property type="match status" value="1"/>
</dbReference>
<feature type="coiled-coil region" evidence="1">
    <location>
        <begin position="73"/>
        <end position="100"/>
    </location>
</feature>
<dbReference type="VEuPathDB" id="FungiDB:PV10_03465"/>
<feature type="compositionally biased region" description="Low complexity" evidence="2">
    <location>
        <begin position="1"/>
        <end position="13"/>
    </location>
</feature>
<dbReference type="InterPro" id="IPR021833">
    <property type="entry name" value="DUF3425"/>
</dbReference>
<feature type="region of interest" description="Disordered" evidence="2">
    <location>
        <begin position="471"/>
        <end position="509"/>
    </location>
</feature>
<evidence type="ECO:0008006" key="5">
    <source>
        <dbReference type="Google" id="ProtNLM"/>
    </source>
</evidence>
<sequence length="573" mass="66140">MTTTCSTSTAMAAPHPCNGPDSNMVPTVSSRRLKKREIDRRCQRQARERTKSRIAYLEGLVEDFRRQDSSGQVATLMRQLHEVEAERDTMSKTLKDIQKAMDIIKPINSHLPPPPRDLPFHDQAHSFYEAIEEEEDQKPSIQSLSRDLSSTTSQTTRLDHQSDSGEPSYFELANFDPTPPATAQSPEAMLRVEDQSPRSTSQTVKSVTELEILPSNYANSWAHSGRNCTCNQGHGDDRVPGQKAVWRGSYWRYANEVLGERFEWNDLVHPTSDAISHDVPVRAILEGWKSVEKRGPLHPTWNVLKRIDQILFHRCPPAERLAILRAMHTLLQFHLETSSERYSRLPPWYLRRPSQKIAHSYAIDFFAWPGIRERFIFGEHDYCANEFWDLFATNLHVMWPYEFRDCYTREVDTGLYKISPQFEQRLRDIKSWTMGPDMFGRFPELQNDMPAFNTIPPNMANKRPLRMIEASQSPTQPQEEKNVQKKRTKSQVKSSSRTQNHIPEQVQRPQTHQYNFQPPLQQVTQPPNLFQFNFGDFAPTSTLDAFACGAINEADFAAMYHPEDLEGYPNITF</sequence>
<feature type="compositionally biased region" description="Polar residues" evidence="2">
    <location>
        <begin position="139"/>
        <end position="156"/>
    </location>
</feature>
<dbReference type="Proteomes" id="UP000054302">
    <property type="component" value="Unassembled WGS sequence"/>
</dbReference>
<keyword evidence="4" id="KW-1185">Reference proteome</keyword>
<feature type="compositionally biased region" description="Polar residues" evidence="2">
    <location>
        <begin position="491"/>
        <end position="509"/>
    </location>
</feature>
<evidence type="ECO:0000313" key="4">
    <source>
        <dbReference type="Proteomes" id="UP000054302"/>
    </source>
</evidence>
<dbReference type="OrthoDB" id="5086080at2759"/>
<accession>A0A0D1Y589</accession>
<proteinExistence type="predicted"/>
<name>A0A0D1Y589_EXOME</name>
<dbReference type="OMA" id="YEFRDCY"/>
<dbReference type="RefSeq" id="XP_016227435.1">
    <property type="nucleotide sequence ID" value="XM_016367917.1"/>
</dbReference>
<dbReference type="GeneID" id="27321310"/>
<reference evidence="3 4" key="1">
    <citation type="submission" date="2015-01" db="EMBL/GenBank/DDBJ databases">
        <title>The Genome Sequence of Exophiala mesophila CBS40295.</title>
        <authorList>
            <consortium name="The Broad Institute Genomics Platform"/>
            <person name="Cuomo C."/>
            <person name="de Hoog S."/>
            <person name="Gorbushina A."/>
            <person name="Stielow B."/>
            <person name="Teixiera M."/>
            <person name="Abouelleil A."/>
            <person name="Chapman S.B."/>
            <person name="Priest M."/>
            <person name="Young S.K."/>
            <person name="Wortman J."/>
            <person name="Nusbaum C."/>
            <person name="Birren B."/>
        </authorList>
    </citation>
    <scope>NUCLEOTIDE SEQUENCE [LARGE SCALE GENOMIC DNA]</scope>
    <source>
        <strain evidence="3 4">CBS 40295</strain>
    </source>
</reference>
<evidence type="ECO:0000256" key="2">
    <source>
        <dbReference type="SAM" id="MobiDB-lite"/>
    </source>
</evidence>